<feature type="compositionally biased region" description="Gly residues" evidence="2">
    <location>
        <begin position="155"/>
        <end position="169"/>
    </location>
</feature>
<name>A0ABN2ZV60_9ACTN</name>
<dbReference type="RefSeq" id="WP_344466915.1">
    <property type="nucleotide sequence ID" value="NZ_BAAANT010000023.1"/>
</dbReference>
<accession>A0ABN2ZV60</accession>
<evidence type="ECO:0000256" key="2">
    <source>
        <dbReference type="SAM" id="MobiDB-lite"/>
    </source>
</evidence>
<evidence type="ECO:0000313" key="4">
    <source>
        <dbReference type="Proteomes" id="UP001422759"/>
    </source>
</evidence>
<feature type="compositionally biased region" description="Low complexity" evidence="2">
    <location>
        <begin position="203"/>
        <end position="214"/>
    </location>
</feature>
<sequence length="586" mass="58808">MSQHHTSGHTHGHTPAPEPTHRPVDPRQPGQSWSNHPHPAPTPPEPVVHPHPHPGPHPAPNPVPPDDNGAPHPAPDRDDPAPDGGGGEAGGEPQHGFLGGLVQKAGDSFKDKVGEKVGDKAGEWVNGKLFGPEDGSGEGGGSTGESSTGLDSVGDGAGEGAGGEGSGGEGSGGGFAAGVGAGVGAAVGAVGGAAAGPTSRLHSSSGGYPGSAPGDESGSAAYDWAQATPPTPMAPIPEATHPSRGGLGGMLDEAVQYALEKSGLMDELEKVTGDLAQLNAAAQEWQAQAKAAQLAAEELRGRVQPLAGQWSGTASDSFGNHMGQVVEALDSTADCMLQTAQIIGQCAQECALAEGMVIEIISEAIEALIASLAAEAVIAVFTAGIGVIADALLTEGEIAVYVARVARVSTKLAETLEKLLMALKKLGSAVKTARSIGDAKKAMDALKEVKTAAQGLRDFEQGGDGLGKLAKDAWKDKSMAGVGDGLKDFAVRKGVSYADGKLTGLAQDGIDNVLGISPDDQVQTGDLSFKGLAGAAGKSALGVAKEGLMSGTNKSAVEGELGHDLGIETEPAPYRVDTSRIESAFG</sequence>
<gene>
    <name evidence="3" type="ORF">GCM10009760_39960</name>
</gene>
<dbReference type="Proteomes" id="UP001422759">
    <property type="component" value="Unassembled WGS sequence"/>
</dbReference>
<reference evidence="3 4" key="1">
    <citation type="journal article" date="2019" name="Int. J. Syst. Evol. Microbiol.">
        <title>The Global Catalogue of Microorganisms (GCM) 10K type strain sequencing project: providing services to taxonomists for standard genome sequencing and annotation.</title>
        <authorList>
            <consortium name="The Broad Institute Genomics Platform"/>
            <consortium name="The Broad Institute Genome Sequencing Center for Infectious Disease"/>
            <person name="Wu L."/>
            <person name="Ma J."/>
        </authorList>
    </citation>
    <scope>NUCLEOTIDE SEQUENCE [LARGE SCALE GENOMIC DNA]</scope>
    <source>
        <strain evidence="3 4">JCM 14560</strain>
    </source>
</reference>
<feature type="compositionally biased region" description="Low complexity" evidence="2">
    <location>
        <begin position="144"/>
        <end position="154"/>
    </location>
</feature>
<feature type="region of interest" description="Disordered" evidence="2">
    <location>
        <begin position="193"/>
        <end position="248"/>
    </location>
</feature>
<evidence type="ECO:0000256" key="1">
    <source>
        <dbReference type="SAM" id="Coils"/>
    </source>
</evidence>
<keyword evidence="4" id="KW-1185">Reference proteome</keyword>
<feature type="coiled-coil region" evidence="1">
    <location>
        <begin position="261"/>
        <end position="302"/>
    </location>
</feature>
<feature type="compositionally biased region" description="Basic residues" evidence="2">
    <location>
        <begin position="1"/>
        <end position="12"/>
    </location>
</feature>
<feature type="region of interest" description="Disordered" evidence="2">
    <location>
        <begin position="124"/>
        <end position="169"/>
    </location>
</feature>
<protein>
    <recommendedName>
        <fullName evidence="5">WXG100 family type VII secretion target</fullName>
    </recommendedName>
</protein>
<dbReference type="InterPro" id="IPR036689">
    <property type="entry name" value="ESAT-6-like_sf"/>
</dbReference>
<proteinExistence type="predicted"/>
<dbReference type="EMBL" id="BAAANT010000023">
    <property type="protein sequence ID" value="GAA2148230.1"/>
    <property type="molecule type" value="Genomic_DNA"/>
</dbReference>
<feature type="compositionally biased region" description="Pro residues" evidence="2">
    <location>
        <begin position="38"/>
        <end position="65"/>
    </location>
</feature>
<keyword evidence="1" id="KW-0175">Coiled coil</keyword>
<dbReference type="SUPFAM" id="SSF140453">
    <property type="entry name" value="EsxAB dimer-like"/>
    <property type="match status" value="1"/>
</dbReference>
<evidence type="ECO:0000313" key="3">
    <source>
        <dbReference type="EMBL" id="GAA2148230.1"/>
    </source>
</evidence>
<dbReference type="Gene3D" id="1.10.287.1060">
    <property type="entry name" value="ESAT-6-like"/>
    <property type="match status" value="1"/>
</dbReference>
<feature type="region of interest" description="Disordered" evidence="2">
    <location>
        <begin position="1"/>
        <end position="101"/>
    </location>
</feature>
<comment type="caution">
    <text evidence="3">The sequence shown here is derived from an EMBL/GenBank/DDBJ whole genome shotgun (WGS) entry which is preliminary data.</text>
</comment>
<organism evidence="3 4">
    <name type="scientific">Kitasatospora kazusensis</name>
    <dbReference type="NCBI Taxonomy" id="407974"/>
    <lineage>
        <taxon>Bacteria</taxon>
        <taxon>Bacillati</taxon>
        <taxon>Actinomycetota</taxon>
        <taxon>Actinomycetes</taxon>
        <taxon>Kitasatosporales</taxon>
        <taxon>Streptomycetaceae</taxon>
        <taxon>Kitasatospora</taxon>
    </lineage>
</organism>
<evidence type="ECO:0008006" key="5">
    <source>
        <dbReference type="Google" id="ProtNLM"/>
    </source>
</evidence>